<evidence type="ECO:0000256" key="4">
    <source>
        <dbReference type="ARBA" id="ARBA00022960"/>
    </source>
</evidence>
<dbReference type="EMBL" id="CP000112">
    <property type="protein sequence ID" value="ABB39807.1"/>
    <property type="molecule type" value="Genomic_DNA"/>
</dbReference>
<dbReference type="KEGG" id="dde:Dde_3013"/>
<dbReference type="InterPro" id="IPR038063">
    <property type="entry name" value="Transpep_catalytic_dom"/>
</dbReference>
<dbReference type="InterPro" id="IPR005490">
    <property type="entry name" value="LD_TPept_cat_dom"/>
</dbReference>
<dbReference type="STRING" id="207559.Dde_3013"/>
<evidence type="ECO:0000256" key="6">
    <source>
        <dbReference type="ARBA" id="ARBA00023316"/>
    </source>
</evidence>
<dbReference type="AlphaFoldDB" id="Q30WY9"/>
<name>Q30WY9_OLEA2</name>
<dbReference type="SUPFAM" id="SSF141523">
    <property type="entry name" value="L,D-transpeptidase catalytic domain-like"/>
    <property type="match status" value="1"/>
</dbReference>
<evidence type="ECO:0000313" key="10">
    <source>
        <dbReference type="Proteomes" id="UP000002710"/>
    </source>
</evidence>
<gene>
    <name evidence="9" type="ordered locus">Dde_3013</name>
</gene>
<dbReference type="PANTHER" id="PTHR36699">
    <property type="entry name" value="LD-TRANSPEPTIDASE"/>
    <property type="match status" value="1"/>
</dbReference>
<dbReference type="eggNOG" id="COG4319">
    <property type="taxonomic scope" value="Bacteria"/>
</dbReference>
<keyword evidence="5 7" id="KW-0573">Peptidoglycan synthesis</keyword>
<protein>
    <submittedName>
        <fullName evidence="9">ErfK/YbiS/YcfS/YnhG family protein</fullName>
    </submittedName>
</protein>
<evidence type="ECO:0000256" key="2">
    <source>
        <dbReference type="ARBA" id="ARBA00005992"/>
    </source>
</evidence>
<keyword evidence="10" id="KW-1185">Reference proteome</keyword>
<comment type="pathway">
    <text evidence="1 7">Cell wall biogenesis; peptidoglycan biosynthesis.</text>
</comment>
<comment type="similarity">
    <text evidence="2">Belongs to the YkuD family.</text>
</comment>
<evidence type="ECO:0000313" key="9">
    <source>
        <dbReference type="EMBL" id="ABB39807.1"/>
    </source>
</evidence>
<dbReference type="InterPro" id="IPR032710">
    <property type="entry name" value="NTF2-like_dom_sf"/>
</dbReference>
<dbReference type="GO" id="GO:0009252">
    <property type="term" value="P:peptidoglycan biosynthetic process"/>
    <property type="evidence" value="ECO:0007669"/>
    <property type="project" value="UniProtKB-UniPathway"/>
</dbReference>
<proteinExistence type="inferred from homology"/>
<dbReference type="Gene3D" id="3.10.450.50">
    <property type="match status" value="1"/>
</dbReference>
<dbReference type="CDD" id="cd16913">
    <property type="entry name" value="YkuD_like"/>
    <property type="match status" value="1"/>
</dbReference>
<dbReference type="eggNOG" id="COG3034">
    <property type="taxonomic scope" value="Bacteria"/>
</dbReference>
<keyword evidence="3" id="KW-0808">Transferase</keyword>
<dbReference type="SUPFAM" id="SSF54427">
    <property type="entry name" value="NTF2-like"/>
    <property type="match status" value="1"/>
</dbReference>
<dbReference type="GO" id="GO:0071555">
    <property type="term" value="P:cell wall organization"/>
    <property type="evidence" value="ECO:0007669"/>
    <property type="project" value="UniProtKB-UniRule"/>
</dbReference>
<keyword evidence="6 7" id="KW-0961">Cell wall biogenesis/degradation</keyword>
<evidence type="ECO:0000256" key="5">
    <source>
        <dbReference type="ARBA" id="ARBA00022984"/>
    </source>
</evidence>
<evidence type="ECO:0000256" key="1">
    <source>
        <dbReference type="ARBA" id="ARBA00004752"/>
    </source>
</evidence>
<organism evidence="9 10">
    <name type="scientific">Oleidesulfovibrio alaskensis (strain ATCC BAA-1058 / DSM 17464 / G20)</name>
    <name type="common">Desulfovibrio alaskensis</name>
    <dbReference type="NCBI Taxonomy" id="207559"/>
    <lineage>
        <taxon>Bacteria</taxon>
        <taxon>Pseudomonadati</taxon>
        <taxon>Thermodesulfobacteriota</taxon>
        <taxon>Desulfovibrionia</taxon>
        <taxon>Desulfovibrionales</taxon>
        <taxon>Desulfovibrionaceae</taxon>
        <taxon>Oleidesulfovibrio</taxon>
    </lineage>
</organism>
<dbReference type="Pfam" id="PF03734">
    <property type="entry name" value="YkuD"/>
    <property type="match status" value="1"/>
</dbReference>
<dbReference type="GO" id="GO:0016740">
    <property type="term" value="F:transferase activity"/>
    <property type="evidence" value="ECO:0007669"/>
    <property type="project" value="UniProtKB-KW"/>
</dbReference>
<evidence type="ECO:0000256" key="7">
    <source>
        <dbReference type="PROSITE-ProRule" id="PRU01373"/>
    </source>
</evidence>
<reference evidence="9 10" key="1">
    <citation type="journal article" date="2011" name="J. Bacteriol.">
        <title>Complete genome sequence and updated annotation of Desulfovibrio alaskensis G20.</title>
        <authorList>
            <person name="Hauser L.J."/>
            <person name="Land M.L."/>
            <person name="Brown S.D."/>
            <person name="Larimer F."/>
            <person name="Keller K.L."/>
            <person name="Rapp-Giles B.J."/>
            <person name="Price M.N."/>
            <person name="Lin M."/>
            <person name="Bruce D.C."/>
            <person name="Detter J.C."/>
            <person name="Tapia R."/>
            <person name="Han C.S."/>
            <person name="Goodwin L.A."/>
            <person name="Cheng J.F."/>
            <person name="Pitluck S."/>
            <person name="Copeland A."/>
            <person name="Lucas S."/>
            <person name="Nolan M."/>
            <person name="Lapidus A.L."/>
            <person name="Palumbo A.V."/>
            <person name="Wall J.D."/>
        </authorList>
    </citation>
    <scope>NUCLEOTIDE SEQUENCE [LARGE SCALE GENOMIC DNA]</scope>
    <source>
        <strain evidence="10">ATCC BAA 1058 / DSM 17464 / G20</strain>
    </source>
</reference>
<feature type="domain" description="L,D-TPase catalytic" evidence="8">
    <location>
        <begin position="56"/>
        <end position="186"/>
    </location>
</feature>
<keyword evidence="4 7" id="KW-0133">Cell shape</keyword>
<feature type="active site" description="Proton donor/acceptor" evidence="7">
    <location>
        <position position="148"/>
    </location>
</feature>
<feature type="active site" description="Nucleophile" evidence="7">
    <location>
        <position position="162"/>
    </location>
</feature>
<evidence type="ECO:0000256" key="3">
    <source>
        <dbReference type="ARBA" id="ARBA00022679"/>
    </source>
</evidence>
<sequence>MRLSAYHSATHTYMTGTRRPLASLLIFLTFCILPAAHAHAGGWNAAIGELPHLPPRFVAVDKSRQTLFLYRHSSPLEVSATYTCTTGQATGDKQVEGDLRTPEGVYFVEHRIDKGLDWDLYGGIAYTLNYPNPVDALRRKTGFGIWIHGRGHEITPRETQGCIALNMADIEVLGPGLERGLPVIVAQGVNATGAQPEAERGAATARLLAQRSQQWAAAWQARSDDFFDFYAPEQYTLSGSGRFNAFRQQKERLFRHLDWIQTIVRDVQALEGPGYWVTWFRQYYRAPNLTTEGIRRLYWLQDPQGAWRVAGMEWRPGAVGMKQEYMDFVRGEGEKFVSRWRTAWLNADMEKYMECYARDAVQGGRSGIADIRSQKAALWSQKKPRRVILDDINVSLHHDGLKLTMTQRYADSSGYSDEGVKTLVLRPEGESWRIVREDWRQD</sequence>
<dbReference type="InterPro" id="IPR056203">
    <property type="entry name" value="Cds6_C"/>
</dbReference>
<dbReference type="HOGENOM" id="CLU_024379_0_0_7"/>
<evidence type="ECO:0000259" key="8">
    <source>
        <dbReference type="PROSITE" id="PS52029"/>
    </source>
</evidence>
<dbReference type="Pfam" id="PF24125">
    <property type="entry name" value="Cds6_C"/>
    <property type="match status" value="2"/>
</dbReference>
<dbReference type="PROSITE" id="PS52029">
    <property type="entry name" value="LD_TPASE"/>
    <property type="match status" value="1"/>
</dbReference>
<dbReference type="UniPathway" id="UPA00219"/>
<dbReference type="GO" id="GO:0004180">
    <property type="term" value="F:carboxypeptidase activity"/>
    <property type="evidence" value="ECO:0007669"/>
    <property type="project" value="UniProtKB-ARBA"/>
</dbReference>
<dbReference type="GO" id="GO:0008360">
    <property type="term" value="P:regulation of cell shape"/>
    <property type="evidence" value="ECO:0007669"/>
    <property type="project" value="UniProtKB-UniRule"/>
</dbReference>
<dbReference type="Proteomes" id="UP000002710">
    <property type="component" value="Chromosome"/>
</dbReference>
<dbReference type="PANTHER" id="PTHR36699:SF1">
    <property type="entry name" value="L,D-TRANSPEPTIDASE YAFK-RELATED"/>
    <property type="match status" value="1"/>
</dbReference>
<dbReference type="Gene3D" id="2.40.440.10">
    <property type="entry name" value="L,D-transpeptidase catalytic domain-like"/>
    <property type="match status" value="1"/>
</dbReference>
<accession>Q30WY9</accession>